<dbReference type="SUPFAM" id="SSF51735">
    <property type="entry name" value="NAD(P)-binding Rossmann-fold domains"/>
    <property type="match status" value="1"/>
</dbReference>
<dbReference type="PROSITE" id="PS00061">
    <property type="entry name" value="ADH_SHORT"/>
    <property type="match status" value="1"/>
</dbReference>
<dbReference type="PRINTS" id="PR00081">
    <property type="entry name" value="GDHRDH"/>
</dbReference>
<dbReference type="EMBL" id="RSCK01000211">
    <property type="protein sequence ID" value="RUS94219.1"/>
    <property type="molecule type" value="Genomic_DNA"/>
</dbReference>
<comment type="similarity">
    <text evidence="1 3">Belongs to the short-chain dehydrogenases/reductases (SDR) family.</text>
</comment>
<dbReference type="RefSeq" id="WP_127025362.1">
    <property type="nucleotide sequence ID" value="NZ_JAVKZF010000001.1"/>
</dbReference>
<organism evidence="4 5">
    <name type="scientific">Chroococcidiopsis cubana SAG 39.79</name>
    <dbReference type="NCBI Taxonomy" id="388085"/>
    <lineage>
        <taxon>Bacteria</taxon>
        <taxon>Bacillati</taxon>
        <taxon>Cyanobacteriota</taxon>
        <taxon>Cyanophyceae</taxon>
        <taxon>Chroococcidiopsidales</taxon>
        <taxon>Chroococcidiopsidaceae</taxon>
        <taxon>Chroococcidiopsis</taxon>
    </lineage>
</organism>
<name>A0AB37U7K1_9CYAN</name>
<evidence type="ECO:0000313" key="5">
    <source>
        <dbReference type="Proteomes" id="UP000282574"/>
    </source>
</evidence>
<dbReference type="FunFam" id="3.40.50.720:FF:000047">
    <property type="entry name" value="NADP-dependent L-serine/L-allo-threonine dehydrogenase"/>
    <property type="match status" value="1"/>
</dbReference>
<evidence type="ECO:0000256" key="3">
    <source>
        <dbReference type="RuleBase" id="RU000363"/>
    </source>
</evidence>
<comment type="caution">
    <text evidence="4">The sequence shown here is derived from an EMBL/GenBank/DDBJ whole genome shotgun (WGS) entry which is preliminary data.</text>
</comment>
<dbReference type="Proteomes" id="UP000282574">
    <property type="component" value="Unassembled WGS sequence"/>
</dbReference>
<gene>
    <name evidence="4" type="ORF">DSM107010_72050</name>
</gene>
<dbReference type="PRINTS" id="PR00080">
    <property type="entry name" value="SDRFAMILY"/>
</dbReference>
<dbReference type="GO" id="GO:0016616">
    <property type="term" value="F:oxidoreductase activity, acting on the CH-OH group of donors, NAD or NADP as acceptor"/>
    <property type="evidence" value="ECO:0007669"/>
    <property type="project" value="UniProtKB-ARBA"/>
</dbReference>
<dbReference type="InterPro" id="IPR036291">
    <property type="entry name" value="NAD(P)-bd_dom_sf"/>
</dbReference>
<sequence length="244" mass="26307">MFNVENKVIAITGASSGIGEATAKLLAQNGAYVVLGARRTEKLEKIVKEIHQQGGTAEFKAVDVINREDVRAFIGFAKDKFDRVDVIFNNAGVMPLSPLRNLQVEEWDTTIDVNIRGVLNGIAASLPIMEAQGNGHIINTASIGAHVVVPTAAVYCATKYAVWAISEGLRQESKHIRVTTISPGVVETQLGAEITDDVALDLMKEIRKTALTPDAIARAVLYAVSQPDDVDVNEVIVRLTKSAF</sequence>
<dbReference type="Pfam" id="PF00106">
    <property type="entry name" value="adh_short"/>
    <property type="match status" value="1"/>
</dbReference>
<reference evidence="4 5" key="1">
    <citation type="journal article" date="2019" name="Genome Biol. Evol.">
        <title>Day and night: Metabolic profiles and evolutionary relationships of six axenic non-marine cyanobacteria.</title>
        <authorList>
            <person name="Will S.E."/>
            <person name="Henke P."/>
            <person name="Boedeker C."/>
            <person name="Huang S."/>
            <person name="Brinkmann H."/>
            <person name="Rohde M."/>
            <person name="Jarek M."/>
            <person name="Friedl T."/>
            <person name="Seufert S."/>
            <person name="Schumacher M."/>
            <person name="Overmann J."/>
            <person name="Neumann-Schaal M."/>
            <person name="Petersen J."/>
        </authorList>
    </citation>
    <scope>NUCLEOTIDE SEQUENCE [LARGE SCALE GENOMIC DNA]</scope>
    <source>
        <strain evidence="4 5">SAG 39.79</strain>
    </source>
</reference>
<dbReference type="AlphaFoldDB" id="A0AB37U7K1"/>
<proteinExistence type="inferred from homology"/>
<evidence type="ECO:0000256" key="2">
    <source>
        <dbReference type="ARBA" id="ARBA00023002"/>
    </source>
</evidence>
<dbReference type="Gene3D" id="3.40.50.720">
    <property type="entry name" value="NAD(P)-binding Rossmann-like Domain"/>
    <property type="match status" value="1"/>
</dbReference>
<evidence type="ECO:0000313" key="4">
    <source>
        <dbReference type="EMBL" id="RUS94219.1"/>
    </source>
</evidence>
<dbReference type="PANTHER" id="PTHR43115">
    <property type="entry name" value="DEHYDROGENASE/REDUCTASE SDR FAMILY MEMBER 11"/>
    <property type="match status" value="1"/>
</dbReference>
<protein>
    <submittedName>
        <fullName evidence="4">Oxidoreductase</fullName>
    </submittedName>
</protein>
<dbReference type="InterPro" id="IPR020904">
    <property type="entry name" value="Sc_DH/Rdtase_CS"/>
</dbReference>
<evidence type="ECO:0000256" key="1">
    <source>
        <dbReference type="ARBA" id="ARBA00006484"/>
    </source>
</evidence>
<keyword evidence="5" id="KW-1185">Reference proteome</keyword>
<accession>A0AB37U7K1</accession>
<dbReference type="InterPro" id="IPR002347">
    <property type="entry name" value="SDR_fam"/>
</dbReference>
<keyword evidence="2" id="KW-0560">Oxidoreductase</keyword>
<dbReference type="PANTHER" id="PTHR43115:SF4">
    <property type="entry name" value="DEHYDROGENASE_REDUCTASE SDR FAMILY MEMBER 11"/>
    <property type="match status" value="1"/>
</dbReference>